<dbReference type="OrthoDB" id="9797588at2"/>
<gene>
    <name evidence="3" type="ORF">VITFI_CDS0978</name>
</gene>
<feature type="chain" id="PRO_5012668520" evidence="1">
    <location>
        <begin position="29"/>
        <end position="199"/>
    </location>
</feature>
<evidence type="ECO:0000313" key="3">
    <source>
        <dbReference type="EMBL" id="ASM76756.1"/>
    </source>
</evidence>
<keyword evidence="4" id="KW-1185">Reference proteome</keyword>
<keyword evidence="1" id="KW-0732">Signal</keyword>
<dbReference type="RefSeq" id="WP_089416039.1">
    <property type="nucleotide sequence ID" value="NZ_CP022423.1"/>
</dbReference>
<evidence type="ECO:0000313" key="4">
    <source>
        <dbReference type="Proteomes" id="UP000199729"/>
    </source>
</evidence>
<proteinExistence type="predicted"/>
<dbReference type="Proteomes" id="UP000199729">
    <property type="component" value="Chromosome"/>
</dbReference>
<evidence type="ECO:0000256" key="1">
    <source>
        <dbReference type="SAM" id="SignalP"/>
    </source>
</evidence>
<sequence>MTAFDTLRAVAGACAGGVLLAWSPLTLAADDAPWVSEARTVATALPPKLLAVLVGEIEKGGPEHAIGACNEKAPQMARSASEQTGWQVRRVSLRERNPKAVPDAWERATLEDFDRRAAAGESPATLERAEVVTQDGQAVQRYMRALPTQAVCIHCHGDATNLSPAVKERLQALYPADKATGYSVGQLRGAMTLRRPVTP</sequence>
<reference evidence="3 4" key="1">
    <citation type="submission" date="2017-07" db="EMBL/GenBank/DDBJ databases">
        <title>Complete Genome Sequence of the cosmetic ferment Vitreoscilla filiformis (ATCC15551).</title>
        <authorList>
            <person name="Contreras S."/>
            <person name="Sagory-Zalkind P."/>
            <person name="Blanquart H."/>
            <person name="Iltis A."/>
            <person name="Morand S.C."/>
        </authorList>
    </citation>
    <scope>NUCLEOTIDE SEQUENCE [LARGE SCALE GENOMIC DNA]</scope>
    <source>
        <strain evidence="3 4">ATCC 15551</strain>
    </source>
</reference>
<organism evidence="3 4">
    <name type="scientific">Vitreoscilla filiformis</name>
    <dbReference type="NCBI Taxonomy" id="63"/>
    <lineage>
        <taxon>Bacteria</taxon>
        <taxon>Pseudomonadati</taxon>
        <taxon>Pseudomonadota</taxon>
        <taxon>Betaproteobacteria</taxon>
        <taxon>Neisseriales</taxon>
        <taxon>Neisseriaceae</taxon>
        <taxon>Vitreoscilla</taxon>
    </lineage>
</organism>
<accession>A0A221KCL2</accession>
<dbReference type="Pfam" id="PF11845">
    <property type="entry name" value="Tll0287-like"/>
    <property type="match status" value="1"/>
</dbReference>
<feature type="domain" description="Tll0287-like" evidence="2">
    <location>
        <begin position="68"/>
        <end position="196"/>
    </location>
</feature>
<dbReference type="AlphaFoldDB" id="A0A221KCL2"/>
<name>A0A221KCL2_VITFI</name>
<feature type="signal peptide" evidence="1">
    <location>
        <begin position="1"/>
        <end position="28"/>
    </location>
</feature>
<protein>
    <submittedName>
        <fullName evidence="3">DUF3365 domain-containing protein</fullName>
    </submittedName>
</protein>
<dbReference type="InterPro" id="IPR021796">
    <property type="entry name" value="Tll0287-like_dom"/>
</dbReference>
<dbReference type="KEGG" id="vff:VITFI_CDS0978"/>
<dbReference type="EMBL" id="CP022423">
    <property type="protein sequence ID" value="ASM76756.1"/>
    <property type="molecule type" value="Genomic_DNA"/>
</dbReference>
<evidence type="ECO:0000259" key="2">
    <source>
        <dbReference type="Pfam" id="PF11845"/>
    </source>
</evidence>